<protein>
    <submittedName>
        <fullName evidence="2">Uncharacterized protein</fullName>
    </submittedName>
</protein>
<dbReference type="RefSeq" id="WP_054534357.1">
    <property type="nucleotide sequence ID" value="NZ_LGKP01000017.1"/>
</dbReference>
<evidence type="ECO:0000313" key="3">
    <source>
        <dbReference type="Proteomes" id="UP000050277"/>
    </source>
</evidence>
<evidence type="ECO:0000313" key="2">
    <source>
        <dbReference type="EMBL" id="KPL88098.1"/>
    </source>
</evidence>
<name>A0A0N8GS23_9CHLR</name>
<proteinExistence type="predicted"/>
<dbReference type="EMBL" id="LGKP01000017">
    <property type="protein sequence ID" value="KPL88098.1"/>
    <property type="molecule type" value="Genomic_DNA"/>
</dbReference>
<sequence>MNYGRIATVFMVLGLMLVLAACGDAAPSAACYPLNEIEQRAEVAFLPADTVLLHYEASNDENHQESPYRGVIESVMGSNQDTKAFFQTYTTYLQRQGWSQDIAHADEIMWSKEALIGSV</sequence>
<reference evidence="2 3" key="1">
    <citation type="submission" date="2015-07" db="EMBL/GenBank/DDBJ databases">
        <title>Whole genome sequence of Herpetosiphon geysericola DSM 7119.</title>
        <authorList>
            <person name="Hemp J."/>
            <person name="Ward L.M."/>
            <person name="Pace L.A."/>
            <person name="Fischer W.W."/>
        </authorList>
    </citation>
    <scope>NUCLEOTIDE SEQUENCE [LARGE SCALE GENOMIC DNA]</scope>
    <source>
        <strain evidence="2 3">DSM 7119</strain>
    </source>
</reference>
<organism evidence="2 3">
    <name type="scientific">Herpetosiphon geysericola</name>
    <dbReference type="NCBI Taxonomy" id="70996"/>
    <lineage>
        <taxon>Bacteria</taxon>
        <taxon>Bacillati</taxon>
        <taxon>Chloroflexota</taxon>
        <taxon>Chloroflexia</taxon>
        <taxon>Herpetosiphonales</taxon>
        <taxon>Herpetosiphonaceae</taxon>
        <taxon>Herpetosiphon</taxon>
    </lineage>
</organism>
<keyword evidence="3" id="KW-1185">Reference proteome</keyword>
<comment type="caution">
    <text evidence="2">The sequence shown here is derived from an EMBL/GenBank/DDBJ whole genome shotgun (WGS) entry which is preliminary data.</text>
</comment>
<dbReference type="OrthoDB" id="9935676at2"/>
<feature type="signal peptide" evidence="1">
    <location>
        <begin position="1"/>
        <end position="20"/>
    </location>
</feature>
<evidence type="ECO:0000256" key="1">
    <source>
        <dbReference type="SAM" id="SignalP"/>
    </source>
</evidence>
<keyword evidence="1" id="KW-0732">Signal</keyword>
<dbReference type="AlphaFoldDB" id="A0A0N8GS23"/>
<dbReference type="PROSITE" id="PS51257">
    <property type="entry name" value="PROKAR_LIPOPROTEIN"/>
    <property type="match status" value="1"/>
</dbReference>
<accession>A0A0N8GS23</accession>
<dbReference type="Proteomes" id="UP000050277">
    <property type="component" value="Unassembled WGS sequence"/>
</dbReference>
<gene>
    <name evidence="2" type="ORF">SE18_10240</name>
</gene>
<feature type="chain" id="PRO_5006025856" evidence="1">
    <location>
        <begin position="21"/>
        <end position="119"/>
    </location>
</feature>